<dbReference type="HOGENOM" id="CLU_025623_2_1_5"/>
<dbReference type="OrthoDB" id="5778511at2"/>
<evidence type="ECO:0000256" key="3">
    <source>
        <dbReference type="ARBA" id="ARBA00022692"/>
    </source>
</evidence>
<dbReference type="InterPro" id="IPR003841">
    <property type="entry name" value="Na/Pi_transpt"/>
</dbReference>
<feature type="domain" description="PhoU" evidence="8">
    <location>
        <begin position="345"/>
        <end position="423"/>
    </location>
</feature>
<evidence type="ECO:0000313" key="9">
    <source>
        <dbReference type="EMBL" id="ACB94108.1"/>
    </source>
</evidence>
<dbReference type="InterPro" id="IPR004633">
    <property type="entry name" value="NaPi_cotrn-rel/YqeW-like"/>
</dbReference>
<dbReference type="GO" id="GO:0005886">
    <property type="term" value="C:plasma membrane"/>
    <property type="evidence" value="ECO:0007669"/>
    <property type="project" value="UniProtKB-SubCell"/>
</dbReference>
<evidence type="ECO:0000256" key="6">
    <source>
        <dbReference type="SAM" id="MobiDB-lite"/>
    </source>
</evidence>
<dbReference type="InterPro" id="IPR038078">
    <property type="entry name" value="PhoU-like_sf"/>
</dbReference>
<evidence type="ECO:0000259" key="8">
    <source>
        <dbReference type="Pfam" id="PF01895"/>
    </source>
</evidence>
<feature type="transmembrane region" description="Helical" evidence="7">
    <location>
        <begin position="50"/>
        <end position="69"/>
    </location>
</feature>
<feature type="transmembrane region" description="Helical" evidence="7">
    <location>
        <begin position="279"/>
        <end position="299"/>
    </location>
</feature>
<dbReference type="GO" id="GO:0005436">
    <property type="term" value="F:sodium:phosphate symporter activity"/>
    <property type="evidence" value="ECO:0007669"/>
    <property type="project" value="InterPro"/>
</dbReference>
<dbReference type="KEGG" id="bid:Bind_0455"/>
<dbReference type="Pfam" id="PF01895">
    <property type="entry name" value="PhoU"/>
    <property type="match status" value="1"/>
</dbReference>
<evidence type="ECO:0000256" key="4">
    <source>
        <dbReference type="ARBA" id="ARBA00022989"/>
    </source>
</evidence>
<dbReference type="NCBIfam" id="NF037997">
    <property type="entry name" value="Na_Pi_symport"/>
    <property type="match status" value="1"/>
</dbReference>
<dbReference type="Gene3D" id="1.20.58.220">
    <property type="entry name" value="Phosphate transport system protein phou homolog 2, domain 2"/>
    <property type="match status" value="1"/>
</dbReference>
<dbReference type="Proteomes" id="UP000001695">
    <property type="component" value="Chromosome"/>
</dbReference>
<dbReference type="PANTHER" id="PTHR10010">
    <property type="entry name" value="SOLUTE CARRIER FAMILY 34 SODIUM PHOSPHATE , MEMBER 2-RELATED"/>
    <property type="match status" value="1"/>
</dbReference>
<evidence type="ECO:0000256" key="7">
    <source>
        <dbReference type="SAM" id="Phobius"/>
    </source>
</evidence>
<feature type="region of interest" description="Disordered" evidence="6">
    <location>
        <begin position="544"/>
        <end position="565"/>
    </location>
</feature>
<feature type="transmembrane region" description="Helical" evidence="7">
    <location>
        <begin position="252"/>
        <end position="272"/>
    </location>
</feature>
<keyword evidence="10" id="KW-1185">Reference proteome</keyword>
<feature type="transmembrane region" description="Helical" evidence="7">
    <location>
        <begin position="98"/>
        <end position="122"/>
    </location>
</feature>
<feature type="compositionally biased region" description="Pro residues" evidence="6">
    <location>
        <begin position="555"/>
        <end position="565"/>
    </location>
</feature>
<feature type="transmembrane region" description="Helical" evidence="7">
    <location>
        <begin position="134"/>
        <end position="155"/>
    </location>
</feature>
<dbReference type="GO" id="GO:0044341">
    <property type="term" value="P:sodium-dependent phosphate transport"/>
    <property type="evidence" value="ECO:0007669"/>
    <property type="project" value="InterPro"/>
</dbReference>
<dbReference type="RefSeq" id="WP_012383466.1">
    <property type="nucleotide sequence ID" value="NC_010581.1"/>
</dbReference>
<reference evidence="9 10" key="2">
    <citation type="journal article" date="2010" name="J. Bacteriol.">
        <title>Complete genome sequence of Beijerinckia indica subsp. indica.</title>
        <authorList>
            <person name="Tamas I."/>
            <person name="Dedysh S.N."/>
            <person name="Liesack W."/>
            <person name="Stott M.B."/>
            <person name="Alam M."/>
            <person name="Murrell J.C."/>
            <person name="Dunfield P.F."/>
        </authorList>
    </citation>
    <scope>NUCLEOTIDE SEQUENCE [LARGE SCALE GENOMIC DNA]</scope>
    <source>
        <strain evidence="10">ATCC 9039 / DSM 1715 / NCIMB 8712</strain>
    </source>
</reference>
<reference evidence="10" key="1">
    <citation type="submission" date="2008-03" db="EMBL/GenBank/DDBJ databases">
        <title>Complete sequence of chromosome of Beijerinckia indica subsp. indica ATCC 9039.</title>
        <authorList>
            <consortium name="US DOE Joint Genome Institute"/>
            <person name="Copeland A."/>
            <person name="Lucas S."/>
            <person name="Lapidus A."/>
            <person name="Glavina del Rio T."/>
            <person name="Dalin E."/>
            <person name="Tice H."/>
            <person name="Bruce D."/>
            <person name="Goodwin L."/>
            <person name="Pitluck S."/>
            <person name="LaButti K."/>
            <person name="Schmutz J."/>
            <person name="Larimer F."/>
            <person name="Land M."/>
            <person name="Hauser L."/>
            <person name="Kyrpides N."/>
            <person name="Mikhailova N."/>
            <person name="Dunfield P.F."/>
            <person name="Dedysh S.N."/>
            <person name="Liesack W."/>
            <person name="Saw J.H."/>
            <person name="Alam M."/>
            <person name="Chen Y."/>
            <person name="Murrell J.C."/>
            <person name="Richardson P."/>
        </authorList>
    </citation>
    <scope>NUCLEOTIDE SEQUENCE [LARGE SCALE GENOMIC DNA]</scope>
    <source>
        <strain evidence="10">ATCC 9039 / DSM 1715 / NCIMB 8712</strain>
    </source>
</reference>
<evidence type="ECO:0000256" key="2">
    <source>
        <dbReference type="ARBA" id="ARBA00022475"/>
    </source>
</evidence>
<dbReference type="AlphaFoldDB" id="B2IE84"/>
<dbReference type="PANTHER" id="PTHR10010:SF46">
    <property type="entry name" value="SODIUM-DEPENDENT PHOSPHATE TRANSPORT PROTEIN 2B"/>
    <property type="match status" value="1"/>
</dbReference>
<keyword evidence="2" id="KW-1003">Cell membrane</keyword>
<dbReference type="eggNOG" id="COG1283">
    <property type="taxonomic scope" value="Bacteria"/>
</dbReference>
<keyword evidence="3 7" id="KW-0812">Transmembrane</keyword>
<gene>
    <name evidence="9" type="ordered locus">Bind_0455</name>
</gene>
<dbReference type="SUPFAM" id="SSF109755">
    <property type="entry name" value="PhoU-like"/>
    <property type="match status" value="1"/>
</dbReference>
<dbReference type="EMBL" id="CP001016">
    <property type="protein sequence ID" value="ACB94108.1"/>
    <property type="molecule type" value="Genomic_DNA"/>
</dbReference>
<keyword evidence="4 7" id="KW-1133">Transmembrane helix</keyword>
<feature type="transmembrane region" description="Helical" evidence="7">
    <location>
        <begin position="74"/>
        <end position="92"/>
    </location>
</feature>
<evidence type="ECO:0000256" key="1">
    <source>
        <dbReference type="ARBA" id="ARBA00004651"/>
    </source>
</evidence>
<sequence length="565" mass="60886">MDATLTLLNLAGAVALLLWGVHMVQSGVQRGFGPNLRRGLSQAFSNRLKAFATGVGVTAVLQSSTATGLMTASFAAEGLIGLVPALAIMLGANVGTTLIVQVLSFDIGPLAPLLLCIGVVMFQRHGTATRTHDLGRVAIGLGLMLMALGNLLTIITPYEDVPSLRLFLGAIATAPVIALLVGALVTWAIHSSVAVVLLVMSFASKDVIPLSTALAMVLGANIGSALNPVLETTTAKDVTGRQVAMGNLLNRLAGAIVVMPFLDTISVWMLLLDPASSRAVANFHTLFNGAIALILLPLLDLVAKALRLLLPPRFEAQDPSRPLYLEETAKETPAIAIAGATREALRMADVLEEMLRGAMQGMQQNDYRRITETRRMEDVVDALNTAIHNYLTDLDAESLSEEDDQRLFSILTFTTNLEHAGDTLDRDVMALAVKKLKRGIVLSSQGTADLQALFERLSTNLRLATTVFMTHDLREARTLAHEKTLFRDFEREASEAHIQRMRSQKSESIEASALHLELLRALKAVNDKLVAAAAYPRLEAEGELHNSRLRTRPGSVPPTPENDEK</sequence>
<organism evidence="9 10">
    <name type="scientific">Beijerinckia indica subsp. indica (strain ATCC 9039 / DSM 1715 / NCIMB 8712)</name>
    <dbReference type="NCBI Taxonomy" id="395963"/>
    <lineage>
        <taxon>Bacteria</taxon>
        <taxon>Pseudomonadati</taxon>
        <taxon>Pseudomonadota</taxon>
        <taxon>Alphaproteobacteria</taxon>
        <taxon>Hyphomicrobiales</taxon>
        <taxon>Beijerinckiaceae</taxon>
        <taxon>Beijerinckia</taxon>
    </lineage>
</organism>
<name>B2IE84_BEII9</name>
<protein>
    <submittedName>
        <fullName evidence="9">Na/Pi-cotransporter II-related protein</fullName>
    </submittedName>
</protein>
<proteinExistence type="predicted"/>
<comment type="subcellular location">
    <subcellularLocation>
        <location evidence="1">Cell membrane</location>
        <topology evidence="1">Multi-pass membrane protein</topology>
    </subcellularLocation>
</comment>
<accession>B2IE84</accession>
<dbReference type="NCBIfam" id="TIGR00704">
    <property type="entry name" value="NaPi_cotrn_rel"/>
    <property type="match status" value="1"/>
</dbReference>
<evidence type="ECO:0000313" key="10">
    <source>
        <dbReference type="Proteomes" id="UP000001695"/>
    </source>
</evidence>
<keyword evidence="5 7" id="KW-0472">Membrane</keyword>
<evidence type="ECO:0000256" key="5">
    <source>
        <dbReference type="ARBA" id="ARBA00023136"/>
    </source>
</evidence>
<feature type="transmembrane region" description="Helical" evidence="7">
    <location>
        <begin position="167"/>
        <end position="200"/>
    </location>
</feature>
<dbReference type="InterPro" id="IPR026022">
    <property type="entry name" value="PhoU_dom"/>
</dbReference>
<dbReference type="Pfam" id="PF02690">
    <property type="entry name" value="Na_Pi_cotrans"/>
    <property type="match status" value="2"/>
</dbReference>